<keyword evidence="9" id="KW-0472">Membrane</keyword>
<dbReference type="EMBL" id="UZAI01016848">
    <property type="protein sequence ID" value="VDP17068.1"/>
    <property type="molecule type" value="Genomic_DNA"/>
</dbReference>
<dbReference type="PANTHER" id="PTHR24027">
    <property type="entry name" value="CADHERIN-23"/>
    <property type="match status" value="1"/>
</dbReference>
<dbReference type="GO" id="GO:0005509">
    <property type="term" value="F:calcium ion binding"/>
    <property type="evidence" value="ECO:0007669"/>
    <property type="project" value="UniProtKB-UniRule"/>
</dbReference>
<dbReference type="GO" id="GO:0016342">
    <property type="term" value="C:catenin complex"/>
    <property type="evidence" value="ECO:0007669"/>
    <property type="project" value="TreeGrafter"/>
</dbReference>
<proteinExistence type="predicted"/>
<dbReference type="PROSITE" id="PS50268">
    <property type="entry name" value="CADHERIN_2"/>
    <property type="match status" value="4"/>
</dbReference>
<dbReference type="Proteomes" id="UP000277204">
    <property type="component" value="Unassembled WGS sequence"/>
</dbReference>
<dbReference type="GO" id="GO:0007043">
    <property type="term" value="P:cell-cell junction assembly"/>
    <property type="evidence" value="ECO:0007669"/>
    <property type="project" value="TreeGrafter"/>
</dbReference>
<dbReference type="InterPro" id="IPR002126">
    <property type="entry name" value="Cadherin-like_dom"/>
</dbReference>
<dbReference type="GO" id="GO:0045296">
    <property type="term" value="F:cadherin binding"/>
    <property type="evidence" value="ECO:0007669"/>
    <property type="project" value="TreeGrafter"/>
</dbReference>
<evidence type="ECO:0000256" key="9">
    <source>
        <dbReference type="ARBA" id="ARBA00023136"/>
    </source>
</evidence>
<dbReference type="PROSITE" id="PS00232">
    <property type="entry name" value="CADHERIN_1"/>
    <property type="match status" value="1"/>
</dbReference>
<dbReference type="STRING" id="48269.A0A183MFV6"/>
<evidence type="ECO:0000313" key="13">
    <source>
        <dbReference type="Proteomes" id="UP000277204"/>
    </source>
</evidence>
<evidence type="ECO:0000256" key="10">
    <source>
        <dbReference type="ARBA" id="ARBA00023157"/>
    </source>
</evidence>
<keyword evidence="13" id="KW-1185">Reference proteome</keyword>
<dbReference type="GO" id="GO:0016339">
    <property type="term" value="P:calcium-dependent cell-cell adhesion via plasma membrane cell adhesion molecules"/>
    <property type="evidence" value="ECO:0007669"/>
    <property type="project" value="TreeGrafter"/>
</dbReference>
<keyword evidence="7" id="KW-0130">Cell adhesion</keyword>
<name>A0A183MFV6_9TREM</name>
<dbReference type="GO" id="GO:0005912">
    <property type="term" value="C:adherens junction"/>
    <property type="evidence" value="ECO:0007669"/>
    <property type="project" value="TreeGrafter"/>
</dbReference>
<dbReference type="CDD" id="cd11304">
    <property type="entry name" value="Cadherin_repeat"/>
    <property type="match status" value="2"/>
</dbReference>
<keyword evidence="8" id="KW-1133">Transmembrane helix</keyword>
<dbReference type="GO" id="GO:0044331">
    <property type="term" value="P:cell-cell adhesion mediated by cadherin"/>
    <property type="evidence" value="ECO:0007669"/>
    <property type="project" value="TreeGrafter"/>
</dbReference>
<dbReference type="SUPFAM" id="SSF49313">
    <property type="entry name" value="Cadherin-like"/>
    <property type="match status" value="4"/>
</dbReference>
<dbReference type="Pfam" id="PF00028">
    <property type="entry name" value="Cadherin"/>
    <property type="match status" value="1"/>
</dbReference>
<evidence type="ECO:0000256" key="5">
    <source>
        <dbReference type="ARBA" id="ARBA00022737"/>
    </source>
</evidence>
<evidence type="ECO:0000256" key="8">
    <source>
        <dbReference type="ARBA" id="ARBA00022989"/>
    </source>
</evidence>
<dbReference type="GO" id="GO:0000902">
    <property type="term" value="P:cell morphogenesis"/>
    <property type="evidence" value="ECO:0007669"/>
    <property type="project" value="TreeGrafter"/>
</dbReference>
<gene>
    <name evidence="12" type="ORF">SMRZ_LOCUS14931</name>
</gene>
<keyword evidence="4" id="KW-0732">Signal</keyword>
<dbReference type="GO" id="GO:0007156">
    <property type="term" value="P:homophilic cell adhesion via plasma membrane adhesion molecules"/>
    <property type="evidence" value="ECO:0007669"/>
    <property type="project" value="InterPro"/>
</dbReference>
<dbReference type="GO" id="GO:0008013">
    <property type="term" value="F:beta-catenin binding"/>
    <property type="evidence" value="ECO:0007669"/>
    <property type="project" value="TreeGrafter"/>
</dbReference>
<keyword evidence="11" id="KW-0325">Glycoprotein</keyword>
<evidence type="ECO:0000256" key="3">
    <source>
        <dbReference type="ARBA" id="ARBA00022692"/>
    </source>
</evidence>
<evidence type="ECO:0000256" key="1">
    <source>
        <dbReference type="ARBA" id="ARBA00004167"/>
    </source>
</evidence>
<dbReference type="InterPro" id="IPR039808">
    <property type="entry name" value="Cadherin"/>
</dbReference>
<dbReference type="Gene3D" id="2.60.40.60">
    <property type="entry name" value="Cadherins"/>
    <property type="match status" value="5"/>
</dbReference>
<keyword evidence="10" id="KW-1015">Disulfide bond</keyword>
<keyword evidence="6" id="KW-0106">Calcium</keyword>
<keyword evidence="3" id="KW-0812">Transmembrane</keyword>
<keyword evidence="5" id="KW-0677">Repeat</keyword>
<reference evidence="12 13" key="1">
    <citation type="submission" date="2018-11" db="EMBL/GenBank/DDBJ databases">
        <authorList>
            <consortium name="Pathogen Informatics"/>
        </authorList>
    </citation>
    <scope>NUCLEOTIDE SEQUENCE [LARGE SCALE GENOMIC DNA]</scope>
    <source>
        <strain evidence="12 13">Zambia</strain>
    </source>
</reference>
<dbReference type="GO" id="GO:0016477">
    <property type="term" value="P:cell migration"/>
    <property type="evidence" value="ECO:0007669"/>
    <property type="project" value="TreeGrafter"/>
</dbReference>
<dbReference type="PRINTS" id="PR00205">
    <property type="entry name" value="CADHERIN"/>
</dbReference>
<evidence type="ECO:0000313" key="12">
    <source>
        <dbReference type="EMBL" id="VDP17068.1"/>
    </source>
</evidence>
<evidence type="ECO:0000256" key="11">
    <source>
        <dbReference type="ARBA" id="ARBA00023180"/>
    </source>
</evidence>
<evidence type="ECO:0000256" key="4">
    <source>
        <dbReference type="ARBA" id="ARBA00022729"/>
    </source>
</evidence>
<dbReference type="FunFam" id="2.60.40.60:FF:000024">
    <property type="entry name" value="FAT atypical cadherin 3"/>
    <property type="match status" value="1"/>
</dbReference>
<comment type="subcellular location">
    <subcellularLocation>
        <location evidence="1">Membrane</location>
        <topology evidence="1">Single-pass membrane protein</topology>
    </subcellularLocation>
</comment>
<evidence type="ECO:0000256" key="6">
    <source>
        <dbReference type="ARBA" id="ARBA00022837"/>
    </source>
</evidence>
<dbReference type="AlphaFoldDB" id="A0A183MFV6"/>
<accession>A0A183MFV6</accession>
<dbReference type="InterPro" id="IPR020894">
    <property type="entry name" value="Cadherin_CS"/>
</dbReference>
<evidence type="ECO:0000256" key="2">
    <source>
        <dbReference type="ARBA" id="ARBA00022536"/>
    </source>
</evidence>
<sequence length="667" mass="76952">MREKTTSVAEASAAIIRMSQEHLNSKWIINTLIWFIMILYYLQISIIYHNCLINAYSSLLPTNNLISSINNHISNTLNSITSHNNNNNNDVNHNLKTPQYNLHYAIPENQPIHYKIGKINDDLIQTPEIKSTTPLYYLLKTSKQMNSIYRLNEPSNYFYLNETTSLLTIKNLIDLERICPKYCKENTYYAQLILYVNIWINYQLICIVNIDITITDLDDNQPKFPLNIIRPYQLKLKEVIYHIGKYIELPKAIDNDIQPNYAEIFYHLDKHPNDQSNSLETFQLIIRNDSRLVLVLKKDLDYEYIKEYKFYLVCSSSSSTSSSMISDQQLDIMNIEDRLEIIIEVLNINDIEPTFSKAVYEIQVKENIPINSTIYELKATDKDVNSTITYSMENGVDINTTLKFFIKSNGYVIVQQKLDYEQRNVYSFTVRASDGEFFALARLVITILDVNDEPPEYVLNPQQLTILENKPAQTFIGHLLIVDRDSPEVNGQVHCEEPHHMKGKQPIVFVQESMYLLPRQQSASLSLEGPTPNLNTNNNNNYLPTSLSLSSSSENHVYQRLTLYSLSEFDRENGPDKYKSIIYCWDGVNSTTFSQTPYDSSVYMDKYAPLNYSKSSSSLVSSSQTATMTIILHIVDANDNEPTFEEQFYKAEIKENSPIGTKIIKVS</sequence>
<organism evidence="12 13">
    <name type="scientific">Schistosoma margrebowiei</name>
    <dbReference type="NCBI Taxonomy" id="48269"/>
    <lineage>
        <taxon>Eukaryota</taxon>
        <taxon>Metazoa</taxon>
        <taxon>Spiralia</taxon>
        <taxon>Lophotrochozoa</taxon>
        <taxon>Platyhelminthes</taxon>
        <taxon>Trematoda</taxon>
        <taxon>Digenea</taxon>
        <taxon>Strigeidida</taxon>
        <taxon>Schistosomatoidea</taxon>
        <taxon>Schistosomatidae</taxon>
        <taxon>Schistosoma</taxon>
    </lineage>
</organism>
<protein>
    <submittedName>
        <fullName evidence="12">Uncharacterized protein</fullName>
    </submittedName>
</protein>
<dbReference type="SMART" id="SM00112">
    <property type="entry name" value="CA"/>
    <property type="match status" value="2"/>
</dbReference>
<keyword evidence="2" id="KW-0245">EGF-like domain</keyword>
<dbReference type="GO" id="GO:0034332">
    <property type="term" value="P:adherens junction organization"/>
    <property type="evidence" value="ECO:0007669"/>
    <property type="project" value="TreeGrafter"/>
</dbReference>
<dbReference type="PANTHER" id="PTHR24027:SF438">
    <property type="entry name" value="CADHERIN 23"/>
    <property type="match status" value="1"/>
</dbReference>
<evidence type="ECO:0000256" key="7">
    <source>
        <dbReference type="ARBA" id="ARBA00022889"/>
    </source>
</evidence>
<dbReference type="InterPro" id="IPR015919">
    <property type="entry name" value="Cadherin-like_sf"/>
</dbReference>